<dbReference type="EMBL" id="KN832870">
    <property type="protein sequence ID" value="KIN07664.1"/>
    <property type="molecule type" value="Genomic_DNA"/>
</dbReference>
<dbReference type="InParanoid" id="A0A0C3D8N6"/>
<feature type="chain" id="PRO_5002163178" evidence="1">
    <location>
        <begin position="24"/>
        <end position="123"/>
    </location>
</feature>
<dbReference type="HOGENOM" id="CLU_2015916_0_0_1"/>
<evidence type="ECO:0000313" key="2">
    <source>
        <dbReference type="EMBL" id="KIN07664.1"/>
    </source>
</evidence>
<reference evidence="3" key="2">
    <citation type="submission" date="2015-01" db="EMBL/GenBank/DDBJ databases">
        <title>Evolutionary Origins and Diversification of the Mycorrhizal Mutualists.</title>
        <authorList>
            <consortium name="DOE Joint Genome Institute"/>
            <consortium name="Mycorrhizal Genomics Consortium"/>
            <person name="Kohler A."/>
            <person name="Kuo A."/>
            <person name="Nagy L.G."/>
            <person name="Floudas D."/>
            <person name="Copeland A."/>
            <person name="Barry K.W."/>
            <person name="Cichocki N."/>
            <person name="Veneault-Fourrey C."/>
            <person name="LaButti K."/>
            <person name="Lindquist E.A."/>
            <person name="Lipzen A."/>
            <person name="Lundell T."/>
            <person name="Morin E."/>
            <person name="Murat C."/>
            <person name="Riley R."/>
            <person name="Ohm R."/>
            <person name="Sun H."/>
            <person name="Tunlid A."/>
            <person name="Henrissat B."/>
            <person name="Grigoriev I.V."/>
            <person name="Hibbett D.S."/>
            <person name="Martin F."/>
        </authorList>
    </citation>
    <scope>NUCLEOTIDE SEQUENCE [LARGE SCALE GENOMIC DNA]</scope>
    <source>
        <strain evidence="3">Zn</strain>
    </source>
</reference>
<evidence type="ECO:0000256" key="1">
    <source>
        <dbReference type="SAM" id="SignalP"/>
    </source>
</evidence>
<evidence type="ECO:0000313" key="3">
    <source>
        <dbReference type="Proteomes" id="UP000054321"/>
    </source>
</evidence>
<keyword evidence="1" id="KW-0732">Signal</keyword>
<protein>
    <submittedName>
        <fullName evidence="2">Uncharacterized protein</fullName>
    </submittedName>
</protein>
<organism evidence="2 3">
    <name type="scientific">Oidiodendron maius (strain Zn)</name>
    <dbReference type="NCBI Taxonomy" id="913774"/>
    <lineage>
        <taxon>Eukaryota</taxon>
        <taxon>Fungi</taxon>
        <taxon>Dikarya</taxon>
        <taxon>Ascomycota</taxon>
        <taxon>Pezizomycotina</taxon>
        <taxon>Leotiomycetes</taxon>
        <taxon>Leotiomycetes incertae sedis</taxon>
        <taxon>Myxotrichaceae</taxon>
        <taxon>Oidiodendron</taxon>
    </lineage>
</organism>
<keyword evidence="3" id="KW-1185">Reference proteome</keyword>
<feature type="signal peptide" evidence="1">
    <location>
        <begin position="1"/>
        <end position="23"/>
    </location>
</feature>
<gene>
    <name evidence="2" type="ORF">OIDMADRAFT_174600</name>
</gene>
<reference evidence="2 3" key="1">
    <citation type="submission" date="2014-04" db="EMBL/GenBank/DDBJ databases">
        <authorList>
            <consortium name="DOE Joint Genome Institute"/>
            <person name="Kuo A."/>
            <person name="Martino E."/>
            <person name="Perotto S."/>
            <person name="Kohler A."/>
            <person name="Nagy L.G."/>
            <person name="Floudas D."/>
            <person name="Copeland A."/>
            <person name="Barry K.W."/>
            <person name="Cichocki N."/>
            <person name="Veneault-Fourrey C."/>
            <person name="LaButti K."/>
            <person name="Lindquist E.A."/>
            <person name="Lipzen A."/>
            <person name="Lundell T."/>
            <person name="Morin E."/>
            <person name="Murat C."/>
            <person name="Sun H."/>
            <person name="Tunlid A."/>
            <person name="Henrissat B."/>
            <person name="Grigoriev I.V."/>
            <person name="Hibbett D.S."/>
            <person name="Martin F."/>
            <person name="Nordberg H.P."/>
            <person name="Cantor M.N."/>
            <person name="Hua S.X."/>
        </authorList>
    </citation>
    <scope>NUCLEOTIDE SEQUENCE [LARGE SCALE GENOMIC DNA]</scope>
    <source>
        <strain evidence="2 3">Zn</strain>
    </source>
</reference>
<proteinExistence type="predicted"/>
<dbReference type="AlphaFoldDB" id="A0A0C3D8N6"/>
<accession>A0A0C3D8N6</accession>
<dbReference type="Proteomes" id="UP000054321">
    <property type="component" value="Unassembled WGS sequence"/>
</dbReference>
<sequence length="123" mass="14013">MSIHKQWTFCYCLLLALLLTVVAVFTSSSLLKYLEGASMYQILRTEPTTSRCKHDSLGFQPQTFTYNRYDPSEDRSSSLLSQAEKMLGQMNSNAFVQLSEKGAKAKHYGVSMLHQLHSIKSRR</sequence>
<name>A0A0C3D8N6_OIDMZ</name>